<dbReference type="GO" id="GO:0015035">
    <property type="term" value="F:protein-disulfide reductase activity"/>
    <property type="evidence" value="ECO:0007669"/>
    <property type="project" value="TreeGrafter"/>
</dbReference>
<dbReference type="InterPro" id="IPR013766">
    <property type="entry name" value="Thioredoxin_domain"/>
</dbReference>
<dbReference type="RefSeq" id="WP_105730100.1">
    <property type="nucleotide sequence ID" value="NZ_JAVBYE010000021.1"/>
</dbReference>
<dbReference type="Proteomes" id="UP000238326">
    <property type="component" value="Unassembled WGS sequence"/>
</dbReference>
<keyword evidence="2" id="KW-0249">Electron transport</keyword>
<dbReference type="Pfam" id="PF00085">
    <property type="entry name" value="Thioredoxin"/>
    <property type="match status" value="1"/>
</dbReference>
<dbReference type="SUPFAM" id="SSF48452">
    <property type="entry name" value="TPR-like"/>
    <property type="match status" value="1"/>
</dbReference>
<reference evidence="6 7" key="1">
    <citation type="submission" date="2018-03" db="EMBL/GenBank/DDBJ databases">
        <title>Comparative genomics illustrates the genes involved in a hyperalkaliphilic mechanisms of Serpentinomonas isolated from highly-alkaline calcium-rich serpentinized springs.</title>
        <authorList>
            <person name="Suzuki S."/>
            <person name="Ishii S."/>
            <person name="Walworth N."/>
            <person name="Bird L."/>
            <person name="Kuenen J.G."/>
            <person name="Nealson K.H."/>
        </authorList>
    </citation>
    <scope>NUCLEOTIDE SEQUENCE [LARGE SCALE GENOMIC DNA]</scope>
    <source>
        <strain evidence="6 7">83</strain>
    </source>
</reference>
<evidence type="ECO:0000256" key="3">
    <source>
        <dbReference type="ARBA" id="ARBA00023157"/>
    </source>
</evidence>
<dbReference type="GO" id="GO:0006950">
    <property type="term" value="P:response to stress"/>
    <property type="evidence" value="ECO:0007669"/>
    <property type="project" value="UniProtKB-ARBA"/>
</dbReference>
<dbReference type="Pfam" id="PF14561">
    <property type="entry name" value="TPR_20"/>
    <property type="match status" value="1"/>
</dbReference>
<dbReference type="AlphaFoldDB" id="A0A2S9KD26"/>
<dbReference type="InterPro" id="IPR011990">
    <property type="entry name" value="TPR-like_helical_dom_sf"/>
</dbReference>
<evidence type="ECO:0000313" key="7">
    <source>
        <dbReference type="Proteomes" id="UP000238326"/>
    </source>
</evidence>
<dbReference type="PROSITE" id="PS51352">
    <property type="entry name" value="THIOREDOXIN_2"/>
    <property type="match status" value="1"/>
</dbReference>
<protein>
    <submittedName>
        <fullName evidence="6">Co-chaperone YbbN</fullName>
    </submittedName>
</protein>
<keyword evidence="1" id="KW-0813">Transport</keyword>
<dbReference type="CDD" id="cd02956">
    <property type="entry name" value="ybbN"/>
    <property type="match status" value="1"/>
</dbReference>
<comment type="caution">
    <text evidence="6">The sequence shown here is derived from an EMBL/GenBank/DDBJ whole genome shotgun (WGS) entry which is preliminary data.</text>
</comment>
<dbReference type="GO" id="GO:0045454">
    <property type="term" value="P:cell redox homeostasis"/>
    <property type="evidence" value="ECO:0007669"/>
    <property type="project" value="TreeGrafter"/>
</dbReference>
<dbReference type="PANTHER" id="PTHR45663:SF11">
    <property type="entry name" value="GEO12009P1"/>
    <property type="match status" value="1"/>
</dbReference>
<name>A0A2S9KD26_9BURK</name>
<dbReference type="OrthoDB" id="9790390at2"/>
<dbReference type="GO" id="GO:0005829">
    <property type="term" value="C:cytosol"/>
    <property type="evidence" value="ECO:0007669"/>
    <property type="project" value="TreeGrafter"/>
</dbReference>
<sequence>MIDVNLVNFEAEVIEASLRVPVLLDIWAEWCGPCKQLGPQLEQLEAELAGSFVLAKLDADKTPEIAGQLSQMFGVRSIPFCVLFKDGQPVDGFVGALPPEQLRAFLAKHLTVGEPQADAEAQAEVQPDAEPVQAADARSLLEQLADALAQNPGNDDLRFDYVKQLISHGQLAEAAAALAPAMGQIPLQLRFESLQQWLNALEFVSNDPRGRWSVEQFEQAISANKRDFDSRFAKSRLLIAHGDWQAAMEELLEIIMRDKKWADEAPRKTYVALLELLTPPKPKADPGAAGKSAGGIEIAAPVTQQQDPQAELVARYRRKLSMALN</sequence>
<gene>
    <name evidence="6" type="ORF">C6P61_11640</name>
</gene>
<organism evidence="6 7">
    <name type="scientific">Malikia spinosa</name>
    <dbReference type="NCBI Taxonomy" id="86180"/>
    <lineage>
        <taxon>Bacteria</taxon>
        <taxon>Pseudomonadati</taxon>
        <taxon>Pseudomonadota</taxon>
        <taxon>Betaproteobacteria</taxon>
        <taxon>Burkholderiales</taxon>
        <taxon>Comamonadaceae</taxon>
        <taxon>Malikia</taxon>
    </lineage>
</organism>
<evidence type="ECO:0000256" key="2">
    <source>
        <dbReference type="ARBA" id="ARBA00022982"/>
    </source>
</evidence>
<keyword evidence="4" id="KW-0676">Redox-active center</keyword>
<dbReference type="Pfam" id="PF14559">
    <property type="entry name" value="TPR_19"/>
    <property type="match status" value="1"/>
</dbReference>
<dbReference type="PANTHER" id="PTHR45663">
    <property type="entry name" value="GEO12009P1"/>
    <property type="match status" value="1"/>
</dbReference>
<dbReference type="EMBL" id="PVLR01000032">
    <property type="protein sequence ID" value="PRD68359.1"/>
    <property type="molecule type" value="Genomic_DNA"/>
</dbReference>
<dbReference type="PRINTS" id="PR00421">
    <property type="entry name" value="THIOREDOXIN"/>
</dbReference>
<evidence type="ECO:0000313" key="6">
    <source>
        <dbReference type="EMBL" id="PRD68359.1"/>
    </source>
</evidence>
<keyword evidence="3" id="KW-1015">Disulfide bond</keyword>
<feature type="domain" description="Thioredoxin" evidence="5">
    <location>
        <begin position="1"/>
        <end position="111"/>
    </location>
</feature>
<dbReference type="InterPro" id="IPR017937">
    <property type="entry name" value="Thioredoxin_CS"/>
</dbReference>
<dbReference type="Gene3D" id="1.25.40.10">
    <property type="entry name" value="Tetratricopeptide repeat domain"/>
    <property type="match status" value="1"/>
</dbReference>
<evidence type="ECO:0000256" key="4">
    <source>
        <dbReference type="ARBA" id="ARBA00023284"/>
    </source>
</evidence>
<dbReference type="PROSITE" id="PS00194">
    <property type="entry name" value="THIOREDOXIN_1"/>
    <property type="match status" value="1"/>
</dbReference>
<dbReference type="SUPFAM" id="SSF52833">
    <property type="entry name" value="Thioredoxin-like"/>
    <property type="match status" value="1"/>
</dbReference>
<evidence type="ECO:0000259" key="5">
    <source>
        <dbReference type="PROSITE" id="PS51352"/>
    </source>
</evidence>
<evidence type="ECO:0000256" key="1">
    <source>
        <dbReference type="ARBA" id="ARBA00022448"/>
    </source>
</evidence>
<keyword evidence="7" id="KW-1185">Reference proteome</keyword>
<accession>A0A2S9KD26</accession>
<dbReference type="InterPro" id="IPR036249">
    <property type="entry name" value="Thioredoxin-like_sf"/>
</dbReference>
<proteinExistence type="predicted"/>
<dbReference type="Gene3D" id="3.40.30.10">
    <property type="entry name" value="Glutaredoxin"/>
    <property type="match status" value="1"/>
</dbReference>